<evidence type="ECO:0000313" key="2">
    <source>
        <dbReference type="EMBL" id="QNE23160.1"/>
    </source>
</evidence>
<protein>
    <submittedName>
        <fullName evidence="2">PIG-L family deacetylase</fullName>
    </submittedName>
</protein>
<organism evidence="2 3">
    <name type="scientific">Kribbella qitaiheensis</name>
    <dbReference type="NCBI Taxonomy" id="1544730"/>
    <lineage>
        <taxon>Bacteria</taxon>
        <taxon>Bacillati</taxon>
        <taxon>Actinomycetota</taxon>
        <taxon>Actinomycetes</taxon>
        <taxon>Propionibacteriales</taxon>
        <taxon>Kribbellaceae</taxon>
        <taxon>Kribbella</taxon>
    </lineage>
</organism>
<keyword evidence="3" id="KW-1185">Reference proteome</keyword>
<dbReference type="PANTHER" id="PTHR12993">
    <property type="entry name" value="N-ACETYLGLUCOSAMINYL-PHOSPHATIDYLINOSITOL DE-N-ACETYLASE-RELATED"/>
    <property type="match status" value="1"/>
</dbReference>
<dbReference type="SUPFAM" id="SSF102588">
    <property type="entry name" value="LmbE-like"/>
    <property type="match status" value="1"/>
</dbReference>
<reference evidence="3" key="1">
    <citation type="submission" date="2019-09" db="EMBL/GenBank/DDBJ databases">
        <title>Antimicrobial potential of Antarctic Bacteria.</title>
        <authorList>
            <person name="Benaud N."/>
            <person name="Edwards R.J."/>
            <person name="Ferrari B.C."/>
        </authorList>
    </citation>
    <scope>NUCLEOTIDE SEQUENCE [LARGE SCALE GENOMIC DNA]</scope>
    <source>
        <strain evidence="3">SPB151</strain>
    </source>
</reference>
<dbReference type="Gene3D" id="3.40.50.10320">
    <property type="entry name" value="LmbE-like"/>
    <property type="match status" value="1"/>
</dbReference>
<dbReference type="KEGG" id="kqi:F1D05_26040"/>
<proteinExistence type="predicted"/>
<dbReference type="Pfam" id="PF02585">
    <property type="entry name" value="PIG-L"/>
    <property type="match status" value="1"/>
</dbReference>
<sequence>MPAGNPRPDEEIERVLVVVAHPDDVDFGAAGTIAGWTRAGIEVSYCLVTDGQAGGFEPDRDRAEMPAVRRAEQSTAAGHVGVKDLHFLGYQDGQVEPTLDLIRDIVRVVRKVRPQRLVTSSPERNWARMPASHPDHMAAGEATTRAFFPAVGNPYAFPELISEGLEAWTVGELWLQAHPEQNHYVDITDTFDAKVKAILSHVSQHPDPDNMPDRIRAWNGQNAAQAGFPEGHLAEGFAVIRLG</sequence>
<gene>
    <name evidence="2" type="ORF">F1D05_26040</name>
</gene>
<evidence type="ECO:0000313" key="3">
    <source>
        <dbReference type="Proteomes" id="UP000515563"/>
    </source>
</evidence>
<dbReference type="AlphaFoldDB" id="A0A7G6XA95"/>
<evidence type="ECO:0000256" key="1">
    <source>
        <dbReference type="ARBA" id="ARBA00022833"/>
    </source>
</evidence>
<dbReference type="GO" id="GO:0016811">
    <property type="term" value="F:hydrolase activity, acting on carbon-nitrogen (but not peptide) bonds, in linear amides"/>
    <property type="evidence" value="ECO:0007669"/>
    <property type="project" value="TreeGrafter"/>
</dbReference>
<dbReference type="GO" id="GO:0016137">
    <property type="term" value="P:glycoside metabolic process"/>
    <property type="evidence" value="ECO:0007669"/>
    <property type="project" value="UniProtKB-ARBA"/>
</dbReference>
<reference evidence="2 3" key="2">
    <citation type="journal article" date="2020" name="Microbiol. Resour. Announc.">
        <title>Antarctic desert soil bacteria exhibit high novel natural product potential, evaluated through long-read genome sequencing and comparative genomics.</title>
        <authorList>
            <person name="Benaud N."/>
            <person name="Edwards R.J."/>
            <person name="Amos T.G."/>
            <person name="D'Agostino P.M."/>
            <person name="Gutierrez-Chavez C."/>
            <person name="Montgomery K."/>
            <person name="Nicetic I."/>
            <person name="Ferrari B.C."/>
        </authorList>
    </citation>
    <scope>NUCLEOTIDE SEQUENCE [LARGE SCALE GENOMIC DNA]</scope>
    <source>
        <strain evidence="2 3">SPB151</strain>
    </source>
</reference>
<dbReference type="PANTHER" id="PTHR12993:SF28">
    <property type="entry name" value="LMBE FAMILY PROTEIN"/>
    <property type="match status" value="1"/>
</dbReference>
<dbReference type="InterPro" id="IPR003737">
    <property type="entry name" value="GlcNAc_PI_deacetylase-related"/>
</dbReference>
<dbReference type="Proteomes" id="UP000515563">
    <property type="component" value="Chromosome"/>
</dbReference>
<keyword evidence="1" id="KW-0862">Zinc</keyword>
<name>A0A7G6XA95_9ACTN</name>
<dbReference type="EMBL" id="CP043661">
    <property type="protein sequence ID" value="QNE23160.1"/>
    <property type="molecule type" value="Genomic_DNA"/>
</dbReference>
<dbReference type="InterPro" id="IPR024078">
    <property type="entry name" value="LmbE-like_dom_sf"/>
</dbReference>
<accession>A0A7G6XA95</accession>